<protein>
    <recommendedName>
        <fullName evidence="5">HotDog ACOT-type domain-containing protein</fullName>
    </recommendedName>
</protein>
<dbReference type="CDD" id="cd03442">
    <property type="entry name" value="BFIT_BACH"/>
    <property type="match status" value="1"/>
</dbReference>
<evidence type="ECO:0000256" key="3">
    <source>
        <dbReference type="PROSITE-ProRule" id="PRU01106"/>
    </source>
</evidence>
<accession>A0ABP7E4W9</accession>
<sequence>MGPRRAGRRRRAGGALGDWTEGPRPAARQGRRGPRIRRVRHRQENPDHHRQRETMDDKKTPAESTVTLAHIMSAHDTNLYGTVHGGVVMKLVDDAAGAAAARHAGCPAVTASVDGMSFLAPARVGDLLTVSAQVEYAGRTSMDVGVRVTAERWNTSGPGTEVVTAHLTFVAVDADGTPHAVPALEPVTPRDKERHRRAAERRARRAAARSDGA</sequence>
<dbReference type="InterPro" id="IPR029069">
    <property type="entry name" value="HotDog_dom_sf"/>
</dbReference>
<comment type="caution">
    <text evidence="6">The sequence shown here is derived from an EMBL/GenBank/DDBJ whole genome shotgun (WGS) entry which is preliminary data.</text>
</comment>
<reference evidence="7" key="1">
    <citation type="journal article" date="2019" name="Int. J. Syst. Evol. Microbiol.">
        <title>The Global Catalogue of Microorganisms (GCM) 10K type strain sequencing project: providing services to taxonomists for standard genome sequencing and annotation.</title>
        <authorList>
            <consortium name="The Broad Institute Genomics Platform"/>
            <consortium name="The Broad Institute Genome Sequencing Center for Infectious Disease"/>
            <person name="Wu L."/>
            <person name="Ma J."/>
        </authorList>
    </citation>
    <scope>NUCLEOTIDE SEQUENCE [LARGE SCALE GENOMIC DNA]</scope>
    <source>
        <strain evidence="7">JCM 30846</strain>
    </source>
</reference>
<keyword evidence="2 3" id="KW-0378">Hydrolase</keyword>
<feature type="region of interest" description="Disordered" evidence="4">
    <location>
        <begin position="178"/>
        <end position="213"/>
    </location>
</feature>
<evidence type="ECO:0000313" key="7">
    <source>
        <dbReference type="Proteomes" id="UP001499884"/>
    </source>
</evidence>
<feature type="region of interest" description="Disordered" evidence="4">
    <location>
        <begin position="1"/>
        <end position="62"/>
    </location>
</feature>
<feature type="compositionally biased region" description="Basic and acidic residues" evidence="4">
    <location>
        <begin position="42"/>
        <end position="61"/>
    </location>
</feature>
<dbReference type="PANTHER" id="PTHR11049:SF16">
    <property type="entry name" value="PROTEIN VDLD"/>
    <property type="match status" value="1"/>
</dbReference>
<evidence type="ECO:0000256" key="1">
    <source>
        <dbReference type="ARBA" id="ARBA00010458"/>
    </source>
</evidence>
<evidence type="ECO:0000259" key="5">
    <source>
        <dbReference type="PROSITE" id="PS51770"/>
    </source>
</evidence>
<evidence type="ECO:0000313" key="6">
    <source>
        <dbReference type="EMBL" id="GAA3713584.1"/>
    </source>
</evidence>
<evidence type="ECO:0000256" key="2">
    <source>
        <dbReference type="ARBA" id="ARBA00022801"/>
    </source>
</evidence>
<feature type="domain" description="HotDog ACOT-type" evidence="5">
    <location>
        <begin position="62"/>
        <end position="175"/>
    </location>
</feature>
<gene>
    <name evidence="6" type="ORF">GCM10023082_09160</name>
</gene>
<evidence type="ECO:0000256" key="4">
    <source>
        <dbReference type="SAM" id="MobiDB-lite"/>
    </source>
</evidence>
<feature type="compositionally biased region" description="Basic residues" evidence="4">
    <location>
        <begin position="193"/>
        <end position="207"/>
    </location>
</feature>
<proteinExistence type="inferred from homology"/>
<dbReference type="InterPro" id="IPR040170">
    <property type="entry name" value="Cytosol_ACT"/>
</dbReference>
<organism evidence="6 7">
    <name type="scientific">Streptomyces tremellae</name>
    <dbReference type="NCBI Taxonomy" id="1124239"/>
    <lineage>
        <taxon>Bacteria</taxon>
        <taxon>Bacillati</taxon>
        <taxon>Actinomycetota</taxon>
        <taxon>Actinomycetes</taxon>
        <taxon>Kitasatosporales</taxon>
        <taxon>Streptomycetaceae</taxon>
        <taxon>Streptomyces</taxon>
    </lineage>
</organism>
<feature type="compositionally biased region" description="Basic residues" evidence="4">
    <location>
        <begin position="29"/>
        <end position="41"/>
    </location>
</feature>
<dbReference type="Proteomes" id="UP001499884">
    <property type="component" value="Unassembled WGS sequence"/>
</dbReference>
<dbReference type="InterPro" id="IPR006683">
    <property type="entry name" value="Thioestr_dom"/>
</dbReference>
<comment type="similarity">
    <text evidence="1">Belongs to the acyl coenzyme A hydrolase family.</text>
</comment>
<dbReference type="PROSITE" id="PS51770">
    <property type="entry name" value="HOTDOG_ACOT"/>
    <property type="match status" value="1"/>
</dbReference>
<name>A0ABP7E4W9_9ACTN</name>
<dbReference type="Gene3D" id="3.10.129.10">
    <property type="entry name" value="Hotdog Thioesterase"/>
    <property type="match status" value="1"/>
</dbReference>
<keyword evidence="7" id="KW-1185">Reference proteome</keyword>
<dbReference type="SUPFAM" id="SSF54637">
    <property type="entry name" value="Thioesterase/thiol ester dehydrase-isomerase"/>
    <property type="match status" value="1"/>
</dbReference>
<dbReference type="InterPro" id="IPR033120">
    <property type="entry name" value="HOTDOG_ACOT"/>
</dbReference>
<dbReference type="EMBL" id="BAABEP010000003">
    <property type="protein sequence ID" value="GAA3713584.1"/>
    <property type="molecule type" value="Genomic_DNA"/>
</dbReference>
<feature type="compositionally biased region" description="Basic residues" evidence="4">
    <location>
        <begin position="1"/>
        <end position="12"/>
    </location>
</feature>
<dbReference type="Pfam" id="PF03061">
    <property type="entry name" value="4HBT"/>
    <property type="match status" value="1"/>
</dbReference>
<dbReference type="PANTHER" id="PTHR11049">
    <property type="entry name" value="ACYL COENZYME A THIOESTER HYDROLASE"/>
    <property type="match status" value="1"/>
</dbReference>